<dbReference type="WBParaSite" id="RSKR_0000745200.1">
    <property type="protein sequence ID" value="RSKR_0000745200.1"/>
    <property type="gene ID" value="RSKR_0000745200"/>
</dbReference>
<proteinExistence type="predicted"/>
<evidence type="ECO:0000313" key="2">
    <source>
        <dbReference type="WBParaSite" id="RSKR_0000745200.1"/>
    </source>
</evidence>
<accession>A0AC35U598</accession>
<protein>
    <submittedName>
        <fullName evidence="2">Zinc metalloproteinase</fullName>
    </submittedName>
</protein>
<sequence length="489" mass="54311">MQKIFFLIVLLSLFSISMAKKRGLFRQNLRDSMSMETRIQFDKNVESMQKISALANLVKPVNETQPEPDEDEDIEENPMFNPYLYGGDLMLTDDQMSQVVEDAEFEILENAEFEILENAEFEILQGANIDTSATRKKRSIKAVQNFKWAFPIKWYMNNTLPATTLPKIQAALAEIQAQTCISFAQQSAIWTGTPGLVFFKENGCWAWLGNIYNNKPQEVSLGNGCDSHGIIEHEVGHALGLEHEQSRPDRDNYLTINLANAQTGTEPQFVKSALTAVKDYGVGFAYDSTMLYFATAFSKDGRLKTQASKRLVYDETMGQQDRLSFGDFKILNYHYCNTTCTSKINDCQNGGYQNPRDCTKCKCPNGFGGAKCADVAASAAACGTLELTATTALQTLTKTGSMRCHFRIKTTDGYKIRIILTSSVTAGGFCFINKGIEIKFWKDMALGGAVQCGSFTGAKTHISESNLAMVDFPGTAASHSFTLTYQRVQ</sequence>
<name>A0AC35U598_9BILA</name>
<dbReference type="Proteomes" id="UP000095286">
    <property type="component" value="Unplaced"/>
</dbReference>
<reference evidence="2" key="1">
    <citation type="submission" date="2016-11" db="UniProtKB">
        <authorList>
            <consortium name="WormBaseParasite"/>
        </authorList>
    </citation>
    <scope>IDENTIFICATION</scope>
    <source>
        <strain evidence="2">KR3021</strain>
    </source>
</reference>
<evidence type="ECO:0000313" key="1">
    <source>
        <dbReference type="Proteomes" id="UP000095286"/>
    </source>
</evidence>
<organism evidence="1 2">
    <name type="scientific">Rhabditophanes sp. KR3021</name>
    <dbReference type="NCBI Taxonomy" id="114890"/>
    <lineage>
        <taxon>Eukaryota</taxon>
        <taxon>Metazoa</taxon>
        <taxon>Ecdysozoa</taxon>
        <taxon>Nematoda</taxon>
        <taxon>Chromadorea</taxon>
        <taxon>Rhabditida</taxon>
        <taxon>Tylenchina</taxon>
        <taxon>Panagrolaimomorpha</taxon>
        <taxon>Strongyloidoidea</taxon>
        <taxon>Alloionematidae</taxon>
        <taxon>Rhabditophanes</taxon>
    </lineage>
</organism>